<name>A0A498C5A9_9GAMM</name>
<feature type="transmembrane region" description="Helical" evidence="5">
    <location>
        <begin position="97"/>
        <end position="115"/>
    </location>
</feature>
<evidence type="ECO:0000256" key="4">
    <source>
        <dbReference type="ARBA" id="ARBA00023136"/>
    </source>
</evidence>
<feature type="transmembrane region" description="Helical" evidence="5">
    <location>
        <begin position="207"/>
        <end position="226"/>
    </location>
</feature>
<dbReference type="PANTHER" id="PTHR22911:SF6">
    <property type="entry name" value="SOLUTE CARRIER FAMILY 35 MEMBER G1"/>
    <property type="match status" value="1"/>
</dbReference>
<keyword evidence="8" id="KW-1185">Reference proteome</keyword>
<accession>A0A498C5A9</accession>
<feature type="transmembrane region" description="Helical" evidence="5">
    <location>
        <begin position="38"/>
        <end position="59"/>
    </location>
</feature>
<dbReference type="RefSeq" id="WP_121440646.1">
    <property type="nucleotide sequence ID" value="NZ_RCDA01000001.1"/>
</dbReference>
<dbReference type="InterPro" id="IPR000620">
    <property type="entry name" value="EamA_dom"/>
</dbReference>
<evidence type="ECO:0000256" key="1">
    <source>
        <dbReference type="ARBA" id="ARBA00004141"/>
    </source>
</evidence>
<dbReference type="OrthoDB" id="148351at2"/>
<dbReference type="AlphaFoldDB" id="A0A498C5A9"/>
<dbReference type="SUPFAM" id="SSF103481">
    <property type="entry name" value="Multidrug resistance efflux transporter EmrE"/>
    <property type="match status" value="2"/>
</dbReference>
<keyword evidence="3 5" id="KW-1133">Transmembrane helix</keyword>
<dbReference type="GO" id="GO:0016020">
    <property type="term" value="C:membrane"/>
    <property type="evidence" value="ECO:0007669"/>
    <property type="project" value="UniProtKB-SubCell"/>
</dbReference>
<comment type="subcellular location">
    <subcellularLocation>
        <location evidence="1">Membrane</location>
        <topology evidence="1">Multi-pass membrane protein</topology>
    </subcellularLocation>
</comment>
<feature type="transmembrane region" description="Helical" evidence="5">
    <location>
        <begin position="263"/>
        <end position="281"/>
    </location>
</feature>
<feature type="domain" description="EamA" evidence="6">
    <location>
        <begin position="7"/>
        <end position="138"/>
    </location>
</feature>
<evidence type="ECO:0000313" key="7">
    <source>
        <dbReference type="EMBL" id="RLK50137.1"/>
    </source>
</evidence>
<feature type="domain" description="EamA" evidence="6">
    <location>
        <begin position="155"/>
        <end position="278"/>
    </location>
</feature>
<dbReference type="Proteomes" id="UP000275461">
    <property type="component" value="Unassembled WGS sequence"/>
</dbReference>
<keyword evidence="2 5" id="KW-0812">Transmembrane</keyword>
<evidence type="ECO:0000256" key="2">
    <source>
        <dbReference type="ARBA" id="ARBA00022692"/>
    </source>
</evidence>
<feature type="transmembrane region" description="Helical" evidence="5">
    <location>
        <begin position="181"/>
        <end position="201"/>
    </location>
</feature>
<evidence type="ECO:0000256" key="5">
    <source>
        <dbReference type="SAM" id="Phobius"/>
    </source>
</evidence>
<dbReference type="InterPro" id="IPR037185">
    <property type="entry name" value="EmrE-like"/>
</dbReference>
<feature type="transmembrane region" description="Helical" evidence="5">
    <location>
        <begin position="238"/>
        <end position="257"/>
    </location>
</feature>
<reference evidence="7 8" key="1">
    <citation type="submission" date="2018-10" db="EMBL/GenBank/DDBJ databases">
        <title>Genomic Encyclopedia of Type Strains, Phase IV (KMG-IV): sequencing the most valuable type-strain genomes for metagenomic binning, comparative biology and taxonomic classification.</title>
        <authorList>
            <person name="Goeker M."/>
        </authorList>
    </citation>
    <scope>NUCLEOTIDE SEQUENCE [LARGE SCALE GENOMIC DNA]</scope>
    <source>
        <strain evidence="7 8">DSM 12769</strain>
    </source>
</reference>
<dbReference type="PANTHER" id="PTHR22911">
    <property type="entry name" value="ACYL-MALONYL CONDENSING ENZYME-RELATED"/>
    <property type="match status" value="1"/>
</dbReference>
<comment type="caution">
    <text evidence="7">The sequence shown here is derived from an EMBL/GenBank/DDBJ whole genome shotgun (WGS) entry which is preliminary data.</text>
</comment>
<evidence type="ECO:0000313" key="8">
    <source>
        <dbReference type="Proteomes" id="UP000275461"/>
    </source>
</evidence>
<organism evidence="7 8">
    <name type="scientific">Alkalispirillum mobile</name>
    <dbReference type="NCBI Taxonomy" id="85925"/>
    <lineage>
        <taxon>Bacteria</taxon>
        <taxon>Pseudomonadati</taxon>
        <taxon>Pseudomonadota</taxon>
        <taxon>Gammaproteobacteria</taxon>
        <taxon>Chromatiales</taxon>
        <taxon>Ectothiorhodospiraceae</taxon>
        <taxon>Alkalispirillum</taxon>
    </lineage>
</organism>
<dbReference type="EMBL" id="RCDA01000001">
    <property type="protein sequence ID" value="RLK50137.1"/>
    <property type="molecule type" value="Genomic_DNA"/>
</dbReference>
<feature type="transmembrane region" description="Helical" evidence="5">
    <location>
        <begin position="122"/>
        <end position="139"/>
    </location>
</feature>
<protein>
    <submittedName>
        <fullName evidence="7">EamA domain-containing membrane protein RarD</fullName>
    </submittedName>
</protein>
<sequence length="299" mass="31740">MSDSLRRGAILIVIAELLLATMAATIKAASAELPSEMLVFFRNLFGLVLLLPLLVQGGLQGLATRVPHLHLLRGLAGVGAMYCFFWTIAHMPLAEALLVKLTAPFFLPLIAWLWLRESLSGRAVLAIAIGFVGVFFILQPNGAMQAAPLQVGAVGLAGAALAALAKVTIRRMGPQESSRRVVFWFGVVATLVSALPLPWVWQTPSAQALLLLLVLGACATSAQLLLTRAFAMAPSGRLGPFTYVSVVFGSLYGWWIWGEVLGPLTLLGMALVIGAGLLNLLRPRPAPAAAGPKPVEERP</sequence>
<gene>
    <name evidence="7" type="ORF">DFR31_0026</name>
</gene>
<evidence type="ECO:0000259" key="6">
    <source>
        <dbReference type="Pfam" id="PF00892"/>
    </source>
</evidence>
<keyword evidence="4 5" id="KW-0472">Membrane</keyword>
<evidence type="ECO:0000256" key="3">
    <source>
        <dbReference type="ARBA" id="ARBA00022989"/>
    </source>
</evidence>
<feature type="transmembrane region" description="Helical" evidence="5">
    <location>
        <begin position="151"/>
        <end position="169"/>
    </location>
</feature>
<feature type="transmembrane region" description="Helical" evidence="5">
    <location>
        <begin position="71"/>
        <end position="91"/>
    </location>
</feature>
<proteinExistence type="predicted"/>
<dbReference type="Pfam" id="PF00892">
    <property type="entry name" value="EamA"/>
    <property type="match status" value="2"/>
</dbReference>